<dbReference type="Proteomes" id="UP000317369">
    <property type="component" value="Chromosome"/>
</dbReference>
<protein>
    <recommendedName>
        <fullName evidence="5">Putative pre-16S rRNA nuclease</fullName>
        <ecNumber evidence="5">3.1.-.-</ecNumber>
    </recommendedName>
</protein>
<dbReference type="InterPro" id="IPR037027">
    <property type="entry name" value="YqgF/RNaseH-like_dom_sf"/>
</dbReference>
<evidence type="ECO:0000256" key="3">
    <source>
        <dbReference type="ARBA" id="ARBA00022722"/>
    </source>
</evidence>
<comment type="function">
    <text evidence="5">Could be a nuclease involved in processing of the 5'-end of pre-16S rRNA.</text>
</comment>
<dbReference type="GO" id="GO:0004518">
    <property type="term" value="F:nuclease activity"/>
    <property type="evidence" value="ECO:0007669"/>
    <property type="project" value="UniProtKB-KW"/>
</dbReference>
<dbReference type="GO" id="GO:0005737">
    <property type="term" value="C:cytoplasm"/>
    <property type="evidence" value="ECO:0007669"/>
    <property type="project" value="UniProtKB-SubCell"/>
</dbReference>
<evidence type="ECO:0000256" key="5">
    <source>
        <dbReference type="HAMAP-Rule" id="MF_00651"/>
    </source>
</evidence>
<dbReference type="InterPro" id="IPR006641">
    <property type="entry name" value="YqgF/RNaseH-like_dom"/>
</dbReference>
<dbReference type="HAMAP" id="MF_00651">
    <property type="entry name" value="Nuclease_YqgF"/>
    <property type="match status" value="1"/>
</dbReference>
<evidence type="ECO:0000313" key="7">
    <source>
        <dbReference type="EMBL" id="QDU32259.1"/>
    </source>
</evidence>
<dbReference type="Pfam" id="PF03652">
    <property type="entry name" value="RuvX"/>
    <property type="match status" value="1"/>
</dbReference>
<dbReference type="PANTHER" id="PTHR33317:SF4">
    <property type="entry name" value="POLYNUCLEOTIDYL TRANSFERASE, RIBONUCLEASE H-LIKE SUPERFAMILY PROTEIN"/>
    <property type="match status" value="1"/>
</dbReference>
<keyword evidence="1 5" id="KW-0963">Cytoplasm</keyword>
<comment type="subcellular location">
    <subcellularLocation>
        <location evidence="5">Cytoplasm</location>
    </subcellularLocation>
</comment>
<gene>
    <name evidence="7" type="primary">yqgF</name>
    <name evidence="7" type="ORF">KS4_02900</name>
</gene>
<keyword evidence="3 5" id="KW-0540">Nuclease</keyword>
<dbReference type="AlphaFoldDB" id="A0A517YPV3"/>
<keyword evidence="4 5" id="KW-0378">Hydrolase</keyword>
<evidence type="ECO:0000259" key="6">
    <source>
        <dbReference type="SMART" id="SM00732"/>
    </source>
</evidence>
<keyword evidence="2 5" id="KW-0690">Ribosome biogenesis</keyword>
<dbReference type="SMART" id="SM00732">
    <property type="entry name" value="YqgFc"/>
    <property type="match status" value="1"/>
</dbReference>
<accession>A0A517YPV3</accession>
<evidence type="ECO:0000313" key="8">
    <source>
        <dbReference type="Proteomes" id="UP000317369"/>
    </source>
</evidence>
<dbReference type="InterPro" id="IPR012337">
    <property type="entry name" value="RNaseH-like_sf"/>
</dbReference>
<sequence>MEGGMYDMRMRYLAIDFGDKRTGVAMGDDVLRIATPMDVVRTGSAVERERLLMKMIEAEEPDGLVVGVPLGRDGEVGDAAKKIMAYGESIGKRSGVEVHYIDERMTSVVADEQMAMTGLTHKQKKARRDALAAAAILKRFLDQLPG</sequence>
<dbReference type="PANTHER" id="PTHR33317">
    <property type="entry name" value="POLYNUCLEOTIDYL TRANSFERASE, RIBONUCLEASE H-LIKE SUPERFAMILY PROTEIN"/>
    <property type="match status" value="1"/>
</dbReference>
<organism evidence="7 8">
    <name type="scientific">Poriferisphaera corsica</name>
    <dbReference type="NCBI Taxonomy" id="2528020"/>
    <lineage>
        <taxon>Bacteria</taxon>
        <taxon>Pseudomonadati</taxon>
        <taxon>Planctomycetota</taxon>
        <taxon>Phycisphaerae</taxon>
        <taxon>Phycisphaerales</taxon>
        <taxon>Phycisphaeraceae</taxon>
        <taxon>Poriferisphaera</taxon>
    </lineage>
</organism>
<dbReference type="CDD" id="cd16964">
    <property type="entry name" value="YqgF"/>
    <property type="match status" value="1"/>
</dbReference>
<dbReference type="InterPro" id="IPR005227">
    <property type="entry name" value="YqgF"/>
</dbReference>
<dbReference type="SUPFAM" id="SSF53098">
    <property type="entry name" value="Ribonuclease H-like"/>
    <property type="match status" value="1"/>
</dbReference>
<dbReference type="GO" id="GO:0016788">
    <property type="term" value="F:hydrolase activity, acting on ester bonds"/>
    <property type="evidence" value="ECO:0007669"/>
    <property type="project" value="UniProtKB-UniRule"/>
</dbReference>
<evidence type="ECO:0000256" key="1">
    <source>
        <dbReference type="ARBA" id="ARBA00022490"/>
    </source>
</evidence>
<dbReference type="NCBIfam" id="TIGR00250">
    <property type="entry name" value="RNAse_H_YqgF"/>
    <property type="match status" value="1"/>
</dbReference>
<reference evidence="7 8" key="1">
    <citation type="submission" date="2019-02" db="EMBL/GenBank/DDBJ databases">
        <title>Deep-cultivation of Planctomycetes and their phenomic and genomic characterization uncovers novel biology.</title>
        <authorList>
            <person name="Wiegand S."/>
            <person name="Jogler M."/>
            <person name="Boedeker C."/>
            <person name="Pinto D."/>
            <person name="Vollmers J."/>
            <person name="Rivas-Marin E."/>
            <person name="Kohn T."/>
            <person name="Peeters S.H."/>
            <person name="Heuer A."/>
            <person name="Rast P."/>
            <person name="Oberbeckmann S."/>
            <person name="Bunk B."/>
            <person name="Jeske O."/>
            <person name="Meyerdierks A."/>
            <person name="Storesund J.E."/>
            <person name="Kallscheuer N."/>
            <person name="Luecker S."/>
            <person name="Lage O.M."/>
            <person name="Pohl T."/>
            <person name="Merkel B.J."/>
            <person name="Hornburger P."/>
            <person name="Mueller R.-W."/>
            <person name="Bruemmer F."/>
            <person name="Labrenz M."/>
            <person name="Spormann A.M."/>
            <person name="Op den Camp H."/>
            <person name="Overmann J."/>
            <person name="Amann R."/>
            <person name="Jetten M.S.M."/>
            <person name="Mascher T."/>
            <person name="Medema M.H."/>
            <person name="Devos D.P."/>
            <person name="Kaster A.-K."/>
            <person name="Ovreas L."/>
            <person name="Rohde M."/>
            <person name="Galperin M.Y."/>
            <person name="Jogler C."/>
        </authorList>
    </citation>
    <scope>NUCLEOTIDE SEQUENCE [LARGE SCALE GENOMIC DNA]</scope>
    <source>
        <strain evidence="7 8">KS4</strain>
    </source>
</reference>
<dbReference type="EC" id="3.1.-.-" evidence="5"/>
<evidence type="ECO:0000256" key="4">
    <source>
        <dbReference type="ARBA" id="ARBA00022801"/>
    </source>
</evidence>
<proteinExistence type="inferred from homology"/>
<dbReference type="OrthoDB" id="9790539at2"/>
<dbReference type="EMBL" id="CP036425">
    <property type="protein sequence ID" value="QDU32259.1"/>
    <property type="molecule type" value="Genomic_DNA"/>
</dbReference>
<dbReference type="GO" id="GO:0000967">
    <property type="term" value="P:rRNA 5'-end processing"/>
    <property type="evidence" value="ECO:0007669"/>
    <property type="project" value="UniProtKB-UniRule"/>
</dbReference>
<keyword evidence="8" id="KW-1185">Reference proteome</keyword>
<comment type="similarity">
    <text evidence="5">Belongs to the YqgF HJR family.</text>
</comment>
<dbReference type="KEGG" id="pcor:KS4_02900"/>
<feature type="domain" description="YqgF/RNase H-like" evidence="6">
    <location>
        <begin position="10"/>
        <end position="110"/>
    </location>
</feature>
<name>A0A517YPV3_9BACT</name>
<dbReference type="Gene3D" id="3.30.420.140">
    <property type="entry name" value="YqgF/RNase H-like domain"/>
    <property type="match status" value="1"/>
</dbReference>
<evidence type="ECO:0000256" key="2">
    <source>
        <dbReference type="ARBA" id="ARBA00022517"/>
    </source>
</evidence>